<dbReference type="Pfam" id="PF01998">
    <property type="entry name" value="DUF131"/>
    <property type="match status" value="1"/>
</dbReference>
<proteinExistence type="predicted"/>
<keyword evidence="2" id="KW-0812">Transmembrane</keyword>
<feature type="region of interest" description="Disordered" evidence="1">
    <location>
        <begin position="1"/>
        <end position="28"/>
    </location>
</feature>
<keyword evidence="2" id="KW-0472">Membrane</keyword>
<evidence type="ECO:0000256" key="2">
    <source>
        <dbReference type="SAM" id="Phobius"/>
    </source>
</evidence>
<feature type="compositionally biased region" description="Acidic residues" evidence="1">
    <location>
        <begin position="13"/>
        <end position="23"/>
    </location>
</feature>
<feature type="transmembrane region" description="Helical" evidence="2">
    <location>
        <begin position="51"/>
        <end position="72"/>
    </location>
</feature>
<protein>
    <submittedName>
        <fullName evidence="3">DUF131 domain-containing protein</fullName>
    </submittedName>
</protein>
<dbReference type="NCBIfam" id="TIGR00304">
    <property type="entry name" value="TIGR00304 family membrane protein"/>
    <property type="match status" value="1"/>
</dbReference>
<dbReference type="InterPro" id="IPR002849">
    <property type="entry name" value="DUF131"/>
</dbReference>
<organism evidence="3 4">
    <name type="scientific">Methermicoccus shengliensis</name>
    <dbReference type="NCBI Taxonomy" id="660064"/>
    <lineage>
        <taxon>Archaea</taxon>
        <taxon>Methanobacteriati</taxon>
        <taxon>Methanobacteriota</taxon>
        <taxon>Stenosarchaea group</taxon>
        <taxon>Methanomicrobia</taxon>
        <taxon>Methanosarcinales</taxon>
        <taxon>Methermicoccaceae</taxon>
        <taxon>Methermicoccus</taxon>
    </lineage>
</organism>
<gene>
    <name evidence="3" type="ORF">HA299_02810</name>
</gene>
<reference evidence="3" key="1">
    <citation type="journal article" date="2020" name="bioRxiv">
        <title>A rank-normalized archaeal taxonomy based on genome phylogeny resolves widespread incomplete and uneven classifications.</title>
        <authorList>
            <person name="Rinke C."/>
            <person name="Chuvochina M."/>
            <person name="Mussig A.J."/>
            <person name="Chaumeil P.-A."/>
            <person name="Waite D.W."/>
            <person name="Whitman W.B."/>
            <person name="Parks D.H."/>
            <person name="Hugenholtz P."/>
        </authorList>
    </citation>
    <scope>NUCLEOTIDE SEQUENCE</scope>
    <source>
        <strain evidence="3">UBA12518</strain>
    </source>
</reference>
<sequence length="73" mass="8024">MHIPTEEKHAEEPAEEPAEELAEEEPKRRVEGAAVIMIGPIPLVIGSDKRLALIAMGLALALMVVWLIFLLLL</sequence>
<evidence type="ECO:0000313" key="3">
    <source>
        <dbReference type="EMBL" id="HIH69542.1"/>
    </source>
</evidence>
<evidence type="ECO:0000256" key="1">
    <source>
        <dbReference type="SAM" id="MobiDB-lite"/>
    </source>
</evidence>
<dbReference type="AlphaFoldDB" id="A0A832VX27"/>
<dbReference type="EMBL" id="DUIH01000011">
    <property type="protein sequence ID" value="HIH69542.1"/>
    <property type="molecule type" value="Genomic_DNA"/>
</dbReference>
<comment type="caution">
    <text evidence="3">The sequence shown here is derived from an EMBL/GenBank/DDBJ whole genome shotgun (WGS) entry which is preliminary data.</text>
</comment>
<name>A0A832VX27_9EURY</name>
<accession>A0A832VX27</accession>
<dbReference type="Proteomes" id="UP000600363">
    <property type="component" value="Unassembled WGS sequence"/>
</dbReference>
<keyword evidence="2" id="KW-1133">Transmembrane helix</keyword>
<evidence type="ECO:0000313" key="4">
    <source>
        <dbReference type="Proteomes" id="UP000600363"/>
    </source>
</evidence>
<feature type="compositionally biased region" description="Basic and acidic residues" evidence="1">
    <location>
        <begin position="1"/>
        <end position="12"/>
    </location>
</feature>